<feature type="transmembrane region" description="Helical" evidence="6">
    <location>
        <begin position="67"/>
        <end position="88"/>
    </location>
</feature>
<keyword evidence="3 6" id="KW-0812">Transmembrane</keyword>
<feature type="transmembrane region" description="Helical" evidence="6">
    <location>
        <begin position="316"/>
        <end position="338"/>
    </location>
</feature>
<evidence type="ECO:0000256" key="1">
    <source>
        <dbReference type="ARBA" id="ARBA00004651"/>
    </source>
</evidence>
<gene>
    <name evidence="8" type="ORF">ED28_06890</name>
</gene>
<evidence type="ECO:0000259" key="7">
    <source>
        <dbReference type="PROSITE" id="PS50850"/>
    </source>
</evidence>
<dbReference type="SUPFAM" id="SSF103473">
    <property type="entry name" value="MFS general substrate transporter"/>
    <property type="match status" value="1"/>
</dbReference>
<feature type="transmembrane region" description="Helical" evidence="6">
    <location>
        <begin position="25"/>
        <end position="47"/>
    </location>
</feature>
<sequence length="407" mass="41945">MSEKIIRGEGQIDPSQQRHDNGRSIAAWGAVFSLSLGIFALVTAEFLPASLLTPIAADLGVSDGTAGQAVTATALVAAVAGPAVVLGSGKIDRRHVVWGLILLLILSNFLAAEASSISILIAARAMLGVALGGVWSLAAALAMRLVPTRLLSRAMMIIFTGVSAATVCAPGLGAWLGDLWGWRATFMASAGIGIVALAVQLACLPKLPAQDAPDLRTFSLLLKRPRIRLGLISGIFIISGHFAGFTYIRPFLEQVTHLDVQMISLALLIFGIGGFFGNIAGGFIAERSASLAVVLSALMLASMAFALLSYGVFPYVAFAATAGWGFAFGAFPVSIQTWNALAAKDHAETAGALLGTTFQVAISLGAVVGGLLVDGLGAPGAMGYSAIALLIGGLAMLIRGRREEAFV</sequence>
<dbReference type="GO" id="GO:0022857">
    <property type="term" value="F:transmembrane transporter activity"/>
    <property type="evidence" value="ECO:0007669"/>
    <property type="project" value="InterPro"/>
</dbReference>
<keyword evidence="2" id="KW-1003">Cell membrane</keyword>
<keyword evidence="4 6" id="KW-1133">Transmembrane helix</keyword>
<dbReference type="InterPro" id="IPR011701">
    <property type="entry name" value="MFS"/>
</dbReference>
<evidence type="ECO:0000256" key="2">
    <source>
        <dbReference type="ARBA" id="ARBA00022475"/>
    </source>
</evidence>
<proteinExistence type="predicted"/>
<feature type="transmembrane region" description="Helical" evidence="6">
    <location>
        <begin position="154"/>
        <end position="176"/>
    </location>
</feature>
<keyword evidence="9" id="KW-1185">Reference proteome</keyword>
<reference evidence="8 9" key="1">
    <citation type="submission" date="2014-04" db="EMBL/GenBank/DDBJ databases">
        <title>Draft genome sequence of Pantoea beijingensis strain LMG 27579, an emerging pathogen to Pleurotus eryngii with potential industrial application.</title>
        <authorList>
            <person name="Xu F."/>
            <person name="Liu Y."/>
            <person name="Wang S."/>
            <person name="Yin Y."/>
            <person name="Ma Y."/>
            <person name="Zhao S."/>
            <person name="Rong C."/>
        </authorList>
    </citation>
    <scope>NUCLEOTIDE SEQUENCE [LARGE SCALE GENOMIC DNA]</scope>
    <source>
        <strain evidence="8 9">LMG 27579</strain>
    </source>
</reference>
<name>A0A443IF64_9GAMM</name>
<dbReference type="InterPro" id="IPR036259">
    <property type="entry name" value="MFS_trans_sf"/>
</dbReference>
<evidence type="ECO:0000313" key="8">
    <source>
        <dbReference type="EMBL" id="RWR02704.1"/>
    </source>
</evidence>
<dbReference type="PROSITE" id="PS50850">
    <property type="entry name" value="MFS"/>
    <property type="match status" value="1"/>
</dbReference>
<evidence type="ECO:0000256" key="5">
    <source>
        <dbReference type="ARBA" id="ARBA00023136"/>
    </source>
</evidence>
<evidence type="ECO:0000256" key="3">
    <source>
        <dbReference type="ARBA" id="ARBA00022692"/>
    </source>
</evidence>
<dbReference type="RefSeq" id="WP_128176496.1">
    <property type="nucleotide sequence ID" value="NZ_CP071409.1"/>
</dbReference>
<dbReference type="CDD" id="cd17324">
    <property type="entry name" value="MFS_NepI_like"/>
    <property type="match status" value="1"/>
</dbReference>
<dbReference type="PANTHER" id="PTHR43124:SF5">
    <property type="entry name" value="PURINE RIBONUCLEOSIDE EFFLUX PUMP NEPI"/>
    <property type="match status" value="1"/>
</dbReference>
<dbReference type="InterPro" id="IPR050189">
    <property type="entry name" value="MFS_Efflux_Transporters"/>
</dbReference>
<comment type="caution">
    <text evidence="8">The sequence shown here is derived from an EMBL/GenBank/DDBJ whole genome shotgun (WGS) entry which is preliminary data.</text>
</comment>
<organism evidence="8 9">
    <name type="scientific">[Pantoea] beijingensis</name>
    <dbReference type="NCBI Taxonomy" id="1324864"/>
    <lineage>
        <taxon>Bacteria</taxon>
        <taxon>Pseudomonadati</taxon>
        <taxon>Pseudomonadota</taxon>
        <taxon>Gammaproteobacteria</taxon>
        <taxon>Enterobacterales</taxon>
        <taxon>Erwiniaceae</taxon>
        <taxon>Erwinia</taxon>
    </lineage>
</organism>
<evidence type="ECO:0000313" key="9">
    <source>
        <dbReference type="Proteomes" id="UP000288794"/>
    </source>
</evidence>
<comment type="subcellular location">
    <subcellularLocation>
        <location evidence="1">Cell membrane</location>
        <topology evidence="1">Multi-pass membrane protein</topology>
    </subcellularLocation>
</comment>
<accession>A0A443IF64</accession>
<keyword evidence="5 6" id="KW-0472">Membrane</keyword>
<feature type="transmembrane region" description="Helical" evidence="6">
    <location>
        <begin position="291"/>
        <end position="310"/>
    </location>
</feature>
<dbReference type="Gene3D" id="1.20.1250.20">
    <property type="entry name" value="MFS general substrate transporter like domains"/>
    <property type="match status" value="1"/>
</dbReference>
<feature type="transmembrane region" description="Helical" evidence="6">
    <location>
        <begin position="378"/>
        <end position="398"/>
    </location>
</feature>
<feature type="transmembrane region" description="Helical" evidence="6">
    <location>
        <begin position="117"/>
        <end position="142"/>
    </location>
</feature>
<dbReference type="PANTHER" id="PTHR43124">
    <property type="entry name" value="PURINE EFFLUX PUMP PBUE"/>
    <property type="match status" value="1"/>
</dbReference>
<feature type="transmembrane region" description="Helical" evidence="6">
    <location>
        <begin position="227"/>
        <end position="248"/>
    </location>
</feature>
<feature type="transmembrane region" description="Helical" evidence="6">
    <location>
        <begin position="182"/>
        <end position="207"/>
    </location>
</feature>
<dbReference type="Proteomes" id="UP000288794">
    <property type="component" value="Unassembled WGS sequence"/>
</dbReference>
<dbReference type="GO" id="GO:0005886">
    <property type="term" value="C:plasma membrane"/>
    <property type="evidence" value="ECO:0007669"/>
    <property type="project" value="UniProtKB-SubCell"/>
</dbReference>
<feature type="transmembrane region" description="Helical" evidence="6">
    <location>
        <begin position="350"/>
        <end position="372"/>
    </location>
</feature>
<dbReference type="InterPro" id="IPR020846">
    <property type="entry name" value="MFS_dom"/>
</dbReference>
<feature type="transmembrane region" description="Helical" evidence="6">
    <location>
        <begin position="95"/>
        <end position="111"/>
    </location>
</feature>
<dbReference type="EMBL" id="JMEE01000009">
    <property type="protein sequence ID" value="RWR02704.1"/>
    <property type="molecule type" value="Genomic_DNA"/>
</dbReference>
<feature type="transmembrane region" description="Helical" evidence="6">
    <location>
        <begin position="260"/>
        <end position="284"/>
    </location>
</feature>
<protein>
    <submittedName>
        <fullName evidence="8">Transporter</fullName>
    </submittedName>
</protein>
<feature type="domain" description="Major facilitator superfamily (MFS) profile" evidence="7">
    <location>
        <begin position="30"/>
        <end position="404"/>
    </location>
</feature>
<evidence type="ECO:0000256" key="6">
    <source>
        <dbReference type="SAM" id="Phobius"/>
    </source>
</evidence>
<dbReference type="Pfam" id="PF07690">
    <property type="entry name" value="MFS_1"/>
    <property type="match status" value="1"/>
</dbReference>
<evidence type="ECO:0000256" key="4">
    <source>
        <dbReference type="ARBA" id="ARBA00022989"/>
    </source>
</evidence>
<dbReference type="AlphaFoldDB" id="A0A443IF64"/>